<proteinExistence type="predicted"/>
<reference evidence="1 2" key="2">
    <citation type="journal article" date="2022" name="Mol. Ecol. Resour.">
        <title>The genomes of chicory, endive, great burdock and yacon provide insights into Asteraceae paleo-polyploidization history and plant inulin production.</title>
        <authorList>
            <person name="Fan W."/>
            <person name="Wang S."/>
            <person name="Wang H."/>
            <person name="Wang A."/>
            <person name="Jiang F."/>
            <person name="Liu H."/>
            <person name="Zhao H."/>
            <person name="Xu D."/>
            <person name="Zhang Y."/>
        </authorList>
    </citation>
    <scope>NUCLEOTIDE SEQUENCE [LARGE SCALE GENOMIC DNA]</scope>
    <source>
        <strain evidence="2">cv. Yunnan</strain>
        <tissue evidence="1">Leaves</tissue>
    </source>
</reference>
<evidence type="ECO:0000313" key="1">
    <source>
        <dbReference type="EMBL" id="KAI3775772.1"/>
    </source>
</evidence>
<gene>
    <name evidence="1" type="ORF">L1987_45525</name>
</gene>
<reference evidence="2" key="1">
    <citation type="journal article" date="2022" name="Mol. Ecol. Resour.">
        <title>The genomes of chicory, endive, great burdock and yacon provide insights into Asteraceae palaeo-polyploidization history and plant inulin production.</title>
        <authorList>
            <person name="Fan W."/>
            <person name="Wang S."/>
            <person name="Wang H."/>
            <person name="Wang A."/>
            <person name="Jiang F."/>
            <person name="Liu H."/>
            <person name="Zhao H."/>
            <person name="Xu D."/>
            <person name="Zhang Y."/>
        </authorList>
    </citation>
    <scope>NUCLEOTIDE SEQUENCE [LARGE SCALE GENOMIC DNA]</scope>
    <source>
        <strain evidence="2">cv. Yunnan</strain>
    </source>
</reference>
<accession>A0ACB9FX13</accession>
<dbReference type="EMBL" id="CM042032">
    <property type="protein sequence ID" value="KAI3775772.1"/>
    <property type="molecule type" value="Genomic_DNA"/>
</dbReference>
<protein>
    <submittedName>
        <fullName evidence="1">Uncharacterized protein</fullName>
    </submittedName>
</protein>
<name>A0ACB9FX13_9ASTR</name>
<evidence type="ECO:0000313" key="2">
    <source>
        <dbReference type="Proteomes" id="UP001056120"/>
    </source>
</evidence>
<sequence length="97" mass="10791">MLSSHHKGTGKMIQRSTIKVDEDKSINSAAMVVVIFLVIVKVSNLGMIFNDDPNDFVIQYQSILFFTISDLVLLHSSDRSADFVGPRTRVASVLLHN</sequence>
<dbReference type="Proteomes" id="UP001056120">
    <property type="component" value="Linkage Group LG15"/>
</dbReference>
<keyword evidence="2" id="KW-1185">Reference proteome</keyword>
<comment type="caution">
    <text evidence="1">The sequence shown here is derived from an EMBL/GenBank/DDBJ whole genome shotgun (WGS) entry which is preliminary data.</text>
</comment>
<organism evidence="1 2">
    <name type="scientific">Smallanthus sonchifolius</name>
    <dbReference type="NCBI Taxonomy" id="185202"/>
    <lineage>
        <taxon>Eukaryota</taxon>
        <taxon>Viridiplantae</taxon>
        <taxon>Streptophyta</taxon>
        <taxon>Embryophyta</taxon>
        <taxon>Tracheophyta</taxon>
        <taxon>Spermatophyta</taxon>
        <taxon>Magnoliopsida</taxon>
        <taxon>eudicotyledons</taxon>
        <taxon>Gunneridae</taxon>
        <taxon>Pentapetalae</taxon>
        <taxon>asterids</taxon>
        <taxon>campanulids</taxon>
        <taxon>Asterales</taxon>
        <taxon>Asteraceae</taxon>
        <taxon>Asteroideae</taxon>
        <taxon>Heliantheae alliance</taxon>
        <taxon>Millerieae</taxon>
        <taxon>Smallanthus</taxon>
    </lineage>
</organism>